<dbReference type="InterPro" id="IPR041122">
    <property type="entry name" value="RecJ_OB"/>
</dbReference>
<dbReference type="GO" id="GO:0006281">
    <property type="term" value="P:DNA repair"/>
    <property type="evidence" value="ECO:0007669"/>
    <property type="project" value="InterPro"/>
</dbReference>
<evidence type="ECO:0000259" key="6">
    <source>
        <dbReference type="Pfam" id="PF01368"/>
    </source>
</evidence>
<evidence type="ECO:0000256" key="4">
    <source>
        <dbReference type="ARBA" id="ARBA00022801"/>
    </source>
</evidence>
<dbReference type="InterPro" id="IPR038763">
    <property type="entry name" value="DHH_sf"/>
</dbReference>
<evidence type="ECO:0000256" key="3">
    <source>
        <dbReference type="ARBA" id="ARBA00022722"/>
    </source>
</evidence>
<dbReference type="InterPro" id="IPR051673">
    <property type="entry name" value="SSDNA_exonuclease_RecJ"/>
</dbReference>
<accession>A0A3P3XGG3</accession>
<evidence type="ECO:0000256" key="1">
    <source>
        <dbReference type="ARBA" id="ARBA00005915"/>
    </source>
</evidence>
<dbReference type="Pfam" id="PF01368">
    <property type="entry name" value="DHH"/>
    <property type="match status" value="1"/>
</dbReference>
<dbReference type="Pfam" id="PF02272">
    <property type="entry name" value="DHHA1"/>
    <property type="match status" value="1"/>
</dbReference>
<dbReference type="InterPro" id="IPR004610">
    <property type="entry name" value="RecJ"/>
</dbReference>
<dbReference type="EMBL" id="FWDM01000007">
    <property type="protein sequence ID" value="SLM10885.1"/>
    <property type="molecule type" value="Genomic_DNA"/>
</dbReference>
<dbReference type="PANTHER" id="PTHR30255:SF2">
    <property type="entry name" value="SINGLE-STRANDED-DNA-SPECIFIC EXONUCLEASE RECJ"/>
    <property type="match status" value="1"/>
</dbReference>
<dbReference type="Gene3D" id="3.90.1640.30">
    <property type="match status" value="2"/>
</dbReference>
<dbReference type="GO" id="GO:0003676">
    <property type="term" value="F:nucleic acid binding"/>
    <property type="evidence" value="ECO:0007669"/>
    <property type="project" value="InterPro"/>
</dbReference>
<evidence type="ECO:0000313" key="9">
    <source>
        <dbReference type="EMBL" id="SLM10885.1"/>
    </source>
</evidence>
<dbReference type="NCBIfam" id="TIGR00644">
    <property type="entry name" value="recJ"/>
    <property type="match status" value="1"/>
</dbReference>
<proteinExistence type="inferred from homology"/>
<name>A0A3P3XGG3_9SPIR</name>
<gene>
    <name evidence="9" type="ORF">SPIROBIBN47_150155</name>
</gene>
<feature type="domain" description="DDH" evidence="6">
    <location>
        <begin position="77"/>
        <end position="220"/>
    </location>
</feature>
<comment type="similarity">
    <text evidence="1">Belongs to the RecJ family.</text>
</comment>
<feature type="domain" description="DHHA1" evidence="7">
    <location>
        <begin position="510"/>
        <end position="605"/>
    </location>
</feature>
<feature type="domain" description="RecJ OB" evidence="8">
    <location>
        <begin position="618"/>
        <end position="728"/>
    </location>
</feature>
<dbReference type="Pfam" id="PF17768">
    <property type="entry name" value="RecJ_OB"/>
    <property type="match status" value="1"/>
</dbReference>
<keyword evidence="5 9" id="KW-0269">Exonuclease</keyword>
<organism evidence="9">
    <name type="scientific">uncultured spirochete</name>
    <dbReference type="NCBI Taxonomy" id="156406"/>
    <lineage>
        <taxon>Bacteria</taxon>
        <taxon>Pseudomonadati</taxon>
        <taxon>Spirochaetota</taxon>
        <taxon>Spirochaetia</taxon>
        <taxon>Spirochaetales</taxon>
        <taxon>environmental samples</taxon>
    </lineage>
</organism>
<protein>
    <recommendedName>
        <fullName evidence="2">Single-stranded-DNA-specific exonuclease RecJ</fullName>
    </recommendedName>
</protein>
<reference evidence="9" key="1">
    <citation type="submission" date="2017-02" db="EMBL/GenBank/DDBJ databases">
        <authorList>
            <person name="Regsiter A."/>
            <person name="William W."/>
        </authorList>
    </citation>
    <scope>NUCLEOTIDE SEQUENCE</scope>
    <source>
        <strain evidence="9">Bib</strain>
    </source>
</reference>
<dbReference type="InterPro" id="IPR003156">
    <property type="entry name" value="DHHA1_dom"/>
</dbReference>
<dbReference type="AlphaFoldDB" id="A0A3P3XGG3"/>
<keyword evidence="3" id="KW-0540">Nuclease</keyword>
<keyword evidence="4" id="KW-0378">Hydrolase</keyword>
<dbReference type="PANTHER" id="PTHR30255">
    <property type="entry name" value="SINGLE-STRANDED-DNA-SPECIFIC EXONUCLEASE RECJ"/>
    <property type="match status" value="1"/>
</dbReference>
<dbReference type="SUPFAM" id="SSF64182">
    <property type="entry name" value="DHH phosphoesterases"/>
    <property type="match status" value="2"/>
</dbReference>
<evidence type="ECO:0000256" key="5">
    <source>
        <dbReference type="ARBA" id="ARBA00022839"/>
    </source>
</evidence>
<dbReference type="InterPro" id="IPR001667">
    <property type="entry name" value="DDH_dom"/>
</dbReference>
<sequence length="734" mass="80771">MKWTKKEIDPTLVREIARRYQIDTLTASILVRRNITEPEQLRFYLEDDLQLLHNPFLFASMEDAIDRLLMAHDEDEKVLVFGDSDTDGITSTALMTELLRDFGLEVFHKVPEGEEPYGLSVSAIDFAAENNISLIVTVDCGISNHDEVAYAQRKGIDVIIADHHHLQAPAPPEAIAVLDPKLPDCGYPFRDLSGCGVALKLAHALAIARLGMYKEPFALLYAGSALSLDEAAGLADDAGGADSAMVADSVSALTIEAVRLDNLIETSRLKIRSGSDGVFPSDTLEKLEKFLRGRVIIAWNKKEIHSFFREHFGNAAELDVMDLGQLSAGFWPAMARSPFASLVRASRLKKYAGSAHSAIDTLKGIFSAYVLQTLQSQNLLTERMFQLAALGTIADLMPLKDENRIIVRKGVESINASPSNGIRELKSGLGLAKPLGAIEIAWQITPTINAAGRLGTPKLALDLLQAKTVESAITAASALIQANSERRRLGTEAWENIREALNQSLEKSGGKYAVVGSSEIKPGITGLLASKAANIMKVPVIVAVFKADGTCTGSIRGGANFPLTRLLAHCADLFLDYGGHDSAAGFTLKTERWQSFLERLSEFMAQTEYNAEEPELSIDAELPHAYVTPELVNLCRLFEPFGEENDPLVFCSRQVSMIDAQVVGKNGKNHLKLTLDFGTYKWPAMLWDGAERLERDFSFRKGDRVDILYKVTMNYWNGEERPQLELYDIRRAEG</sequence>
<evidence type="ECO:0000259" key="8">
    <source>
        <dbReference type="Pfam" id="PF17768"/>
    </source>
</evidence>
<dbReference type="GO" id="GO:0008409">
    <property type="term" value="F:5'-3' exonuclease activity"/>
    <property type="evidence" value="ECO:0007669"/>
    <property type="project" value="InterPro"/>
</dbReference>
<evidence type="ECO:0000256" key="2">
    <source>
        <dbReference type="ARBA" id="ARBA00019841"/>
    </source>
</evidence>
<dbReference type="Gene3D" id="2.40.50.460">
    <property type="match status" value="1"/>
</dbReference>
<evidence type="ECO:0000259" key="7">
    <source>
        <dbReference type="Pfam" id="PF02272"/>
    </source>
</evidence>
<dbReference type="GO" id="GO:0006310">
    <property type="term" value="P:DNA recombination"/>
    <property type="evidence" value="ECO:0007669"/>
    <property type="project" value="InterPro"/>
</dbReference>